<dbReference type="GO" id="GO:0005680">
    <property type="term" value="C:anaphase-promoting complex"/>
    <property type="evidence" value="ECO:0007669"/>
    <property type="project" value="InterPro"/>
</dbReference>
<dbReference type="GO" id="GO:0070979">
    <property type="term" value="P:protein K11-linked ubiquitination"/>
    <property type="evidence" value="ECO:0007669"/>
    <property type="project" value="TreeGrafter"/>
</dbReference>
<dbReference type="GO" id="GO:0051301">
    <property type="term" value="P:cell division"/>
    <property type="evidence" value="ECO:0007669"/>
    <property type="project" value="UniProtKB-KW"/>
</dbReference>
<dbReference type="InterPro" id="IPR008979">
    <property type="entry name" value="Galactose-bd-like_sf"/>
</dbReference>
<evidence type="ECO:0000259" key="7">
    <source>
        <dbReference type="PROSITE" id="PS51284"/>
    </source>
</evidence>
<feature type="region of interest" description="Disordered" evidence="6">
    <location>
        <begin position="1"/>
        <end position="130"/>
    </location>
</feature>
<comment type="caution">
    <text evidence="8">The sequence shown here is derived from an EMBL/GenBank/DDBJ whole genome shotgun (WGS) entry which is preliminary data.</text>
</comment>
<evidence type="ECO:0000256" key="3">
    <source>
        <dbReference type="ARBA" id="ARBA00022776"/>
    </source>
</evidence>
<dbReference type="Proteomes" id="UP000813427">
    <property type="component" value="Unassembled WGS sequence"/>
</dbReference>
<comment type="similarity">
    <text evidence="1">Belongs to the APC10 family.</text>
</comment>
<keyword evidence="9" id="KW-1185">Reference proteome</keyword>
<dbReference type="InterPro" id="IPR016901">
    <property type="entry name" value="APC10/Doc1"/>
</dbReference>
<feature type="region of interest" description="Disordered" evidence="6">
    <location>
        <begin position="384"/>
        <end position="409"/>
    </location>
</feature>
<feature type="compositionally biased region" description="Low complexity" evidence="6">
    <location>
        <begin position="15"/>
        <end position="29"/>
    </location>
</feature>
<feature type="domain" description="DOC" evidence="7">
    <location>
        <begin position="190"/>
        <end position="378"/>
    </location>
</feature>
<dbReference type="GO" id="GO:0031145">
    <property type="term" value="P:anaphase-promoting complex-dependent catabolic process"/>
    <property type="evidence" value="ECO:0007669"/>
    <property type="project" value="InterPro"/>
</dbReference>
<evidence type="ECO:0000256" key="5">
    <source>
        <dbReference type="ARBA" id="ARBA00023306"/>
    </source>
</evidence>
<dbReference type="EMBL" id="JAGPXF010000001">
    <property type="protein sequence ID" value="KAH7263511.1"/>
    <property type="molecule type" value="Genomic_DNA"/>
</dbReference>
<dbReference type="CDD" id="cd08366">
    <property type="entry name" value="APC10"/>
    <property type="match status" value="1"/>
</dbReference>
<organism evidence="8 9">
    <name type="scientific">Fusarium tricinctum</name>
    <dbReference type="NCBI Taxonomy" id="61284"/>
    <lineage>
        <taxon>Eukaryota</taxon>
        <taxon>Fungi</taxon>
        <taxon>Dikarya</taxon>
        <taxon>Ascomycota</taxon>
        <taxon>Pezizomycotina</taxon>
        <taxon>Sordariomycetes</taxon>
        <taxon>Hypocreomycetidae</taxon>
        <taxon>Hypocreales</taxon>
        <taxon>Nectriaceae</taxon>
        <taxon>Fusarium</taxon>
        <taxon>Fusarium tricinctum species complex</taxon>
    </lineage>
</organism>
<dbReference type="SUPFAM" id="SSF49785">
    <property type="entry name" value="Galactose-binding domain-like"/>
    <property type="match status" value="1"/>
</dbReference>
<dbReference type="Pfam" id="PF03256">
    <property type="entry name" value="ANAPC10"/>
    <property type="match status" value="1"/>
</dbReference>
<name>A0A8K0SE19_9HYPO</name>
<dbReference type="OrthoDB" id="24948at2759"/>
<dbReference type="PROSITE" id="PS51284">
    <property type="entry name" value="DOC"/>
    <property type="match status" value="1"/>
</dbReference>
<evidence type="ECO:0000256" key="2">
    <source>
        <dbReference type="ARBA" id="ARBA00022618"/>
    </source>
</evidence>
<dbReference type="AlphaFoldDB" id="A0A8K0SE19"/>
<evidence type="ECO:0000256" key="6">
    <source>
        <dbReference type="SAM" id="MobiDB-lite"/>
    </source>
</evidence>
<feature type="compositionally biased region" description="Basic residues" evidence="6">
    <location>
        <begin position="1"/>
        <end position="14"/>
    </location>
</feature>
<sequence length="409" mass="44357">MDITRGSRRARHVAATHANANTRANANTTSSPRPVTSEIASSPVPQIATTPSGPATRLQPSQGASPAGALITPDGPPLHRTPDQPPDQRRRRAPPPNPFRLYRAAPPVDGPRLSMPPVDSDGSSSEPDESILQNRGRVLATPAGPPPQVPSPYTGNRAVEQEVAQEALSPEEYEDENSIDEDDMEDEEEDIGDQDQALDVAPPFDPATAGLKEISNLARFTVSSHKPGNGVEQLKSDDLKHFWQSDGPQPHKLTMYFTKRVGIRDIRFYVDFNEDESYTPTKVIFKAGTSENNLIEFATMALENPSGWQQVPIAGAGGGPDGNTLVAWVVQMQILENHQNGKDTHLRGIKIHAFDNDSALGPGRDGNPIDDVLELMDRVTDNGDSGATHYEPGEGGLTIPDFMREPEIR</sequence>
<dbReference type="PANTHER" id="PTHR12936">
    <property type="entry name" value="ANAPHASE-PROMOTING COMPLEX 10"/>
    <property type="match status" value="1"/>
</dbReference>
<feature type="compositionally biased region" description="Low complexity" evidence="6">
    <location>
        <begin position="116"/>
        <end position="125"/>
    </location>
</feature>
<proteinExistence type="inferred from homology"/>
<reference evidence="8" key="1">
    <citation type="journal article" date="2021" name="Nat. Commun.">
        <title>Genetic determinants of endophytism in the Arabidopsis root mycobiome.</title>
        <authorList>
            <person name="Mesny F."/>
            <person name="Miyauchi S."/>
            <person name="Thiergart T."/>
            <person name="Pickel B."/>
            <person name="Atanasova L."/>
            <person name="Karlsson M."/>
            <person name="Huettel B."/>
            <person name="Barry K.W."/>
            <person name="Haridas S."/>
            <person name="Chen C."/>
            <person name="Bauer D."/>
            <person name="Andreopoulos W."/>
            <person name="Pangilinan J."/>
            <person name="LaButti K."/>
            <person name="Riley R."/>
            <person name="Lipzen A."/>
            <person name="Clum A."/>
            <person name="Drula E."/>
            <person name="Henrissat B."/>
            <person name="Kohler A."/>
            <person name="Grigoriev I.V."/>
            <person name="Martin F.M."/>
            <person name="Hacquard S."/>
        </authorList>
    </citation>
    <scope>NUCLEOTIDE SEQUENCE</scope>
    <source>
        <strain evidence="8">MPI-SDFR-AT-0068</strain>
    </source>
</reference>
<dbReference type="PANTHER" id="PTHR12936:SF0">
    <property type="entry name" value="ANAPHASE-PROMOTING COMPLEX SUBUNIT 10"/>
    <property type="match status" value="1"/>
</dbReference>
<evidence type="ECO:0000313" key="9">
    <source>
        <dbReference type="Proteomes" id="UP000813427"/>
    </source>
</evidence>
<evidence type="ECO:0000313" key="8">
    <source>
        <dbReference type="EMBL" id="KAH7263511.1"/>
    </source>
</evidence>
<keyword evidence="2" id="KW-0132">Cell division</keyword>
<feature type="compositionally biased region" description="Polar residues" evidence="6">
    <location>
        <begin position="30"/>
        <end position="64"/>
    </location>
</feature>
<feature type="region of interest" description="Disordered" evidence="6">
    <location>
        <begin position="165"/>
        <end position="204"/>
    </location>
</feature>
<evidence type="ECO:0000256" key="1">
    <source>
        <dbReference type="ARBA" id="ARBA00006762"/>
    </source>
</evidence>
<keyword evidence="5" id="KW-0131">Cell cycle</keyword>
<dbReference type="SMART" id="SM01337">
    <property type="entry name" value="APC10"/>
    <property type="match status" value="1"/>
</dbReference>
<gene>
    <name evidence="8" type="ORF">BKA59DRAFT_466173</name>
</gene>
<accession>A0A8K0SE19</accession>
<keyword evidence="3" id="KW-0498">Mitosis</keyword>
<protein>
    <submittedName>
        <fullName evidence="8">Anaphase promoting complex subunit 10</fullName>
    </submittedName>
</protein>
<dbReference type="InterPro" id="IPR004939">
    <property type="entry name" value="APC_su10/DOC_dom"/>
</dbReference>
<dbReference type="Gene3D" id="2.60.120.260">
    <property type="entry name" value="Galactose-binding domain-like"/>
    <property type="match status" value="1"/>
</dbReference>
<evidence type="ECO:0000256" key="4">
    <source>
        <dbReference type="ARBA" id="ARBA00022786"/>
    </source>
</evidence>
<keyword evidence="4" id="KW-0833">Ubl conjugation pathway</keyword>
<feature type="compositionally biased region" description="Acidic residues" evidence="6">
    <location>
        <begin position="169"/>
        <end position="193"/>
    </location>
</feature>